<feature type="transmembrane region" description="Helical" evidence="6">
    <location>
        <begin position="179"/>
        <end position="199"/>
    </location>
</feature>
<dbReference type="PANTHER" id="PTHR42865:SF10">
    <property type="entry name" value="SODIUM:DICARBOXYLATE SYMPORTER FAMILY PROTEIN"/>
    <property type="match status" value="1"/>
</dbReference>
<feature type="transmembrane region" description="Helical" evidence="6">
    <location>
        <begin position="60"/>
        <end position="79"/>
    </location>
</feature>
<feature type="transmembrane region" description="Helical" evidence="6">
    <location>
        <begin position="249"/>
        <end position="270"/>
    </location>
</feature>
<keyword evidence="2" id="KW-0813">Transport</keyword>
<keyword evidence="5 6" id="KW-0472">Membrane</keyword>
<dbReference type="EMBL" id="UATM01000032">
    <property type="protein sequence ID" value="SPY48486.1"/>
    <property type="molecule type" value="Genomic_DNA"/>
</dbReference>
<gene>
    <name evidence="7" type="ORF">NCTC13076_01572</name>
</gene>
<feature type="transmembrane region" description="Helical" evidence="6">
    <location>
        <begin position="140"/>
        <end position="159"/>
    </location>
</feature>
<feature type="transmembrane region" description="Helical" evidence="6">
    <location>
        <begin position="86"/>
        <end position="108"/>
    </location>
</feature>
<dbReference type="PRINTS" id="PR00173">
    <property type="entry name" value="EDTRNSPORT"/>
</dbReference>
<sequence length="410" mass="43914">MRLNFKIKFKRRQNEKNNFFNSLVFKLILGIIIGILVGSFSNESAIVAIDSIKRIIGDLIGYIVPLIILGFITPAIVSLKESAGKILSVTLIICYASTVGAATMSFLAGKAIIPKLNIAPNVGGGNVVPESIFKLSIDPIMPVMTALVTSILFGIAVIVTNSETWEKMLIELNKIVLSIVNNVVIKILPLYIATTFAVLSYEGVIISELPIFLKIILIVIVGHFIWMTVMYSLAGLISKTNPKEVFKHYVPAYLTAVGTMSSAATLPVAIECARKSTTLDPKIRDFGIPLCSNTHLCGSVLTEVFFVMTVSQILTGQLPETANMIVFILLLGIFAIAAPGVPGGTVVASLGLITSVLGFNDTGTALMLSIFALQDSFGTACNVTTDGAVVLMVTGIFDKVPGRNKEKVKN</sequence>
<feature type="transmembrane region" description="Helical" evidence="6">
    <location>
        <begin position="20"/>
        <end position="40"/>
    </location>
</feature>
<dbReference type="InterPro" id="IPR001991">
    <property type="entry name" value="Na-dicarboxylate_symporter"/>
</dbReference>
<name>A0A2X1ZYP6_9FIRM</name>
<dbReference type="Gene3D" id="1.10.3860.10">
    <property type="entry name" value="Sodium:dicarboxylate symporter"/>
    <property type="match status" value="1"/>
</dbReference>
<dbReference type="Proteomes" id="UP000250070">
    <property type="component" value="Unassembled WGS sequence"/>
</dbReference>
<evidence type="ECO:0000256" key="3">
    <source>
        <dbReference type="ARBA" id="ARBA00022692"/>
    </source>
</evidence>
<evidence type="ECO:0000256" key="1">
    <source>
        <dbReference type="ARBA" id="ARBA00004141"/>
    </source>
</evidence>
<evidence type="ECO:0000313" key="8">
    <source>
        <dbReference type="Proteomes" id="UP000250070"/>
    </source>
</evidence>
<dbReference type="GeneID" id="83863043"/>
<evidence type="ECO:0000313" key="7">
    <source>
        <dbReference type="EMBL" id="SPY48486.1"/>
    </source>
</evidence>
<evidence type="ECO:0000256" key="6">
    <source>
        <dbReference type="SAM" id="Phobius"/>
    </source>
</evidence>
<proteinExistence type="predicted"/>
<organism evidence="7 8">
    <name type="scientific">Peptoniphilus harei</name>
    <dbReference type="NCBI Taxonomy" id="54005"/>
    <lineage>
        <taxon>Bacteria</taxon>
        <taxon>Bacillati</taxon>
        <taxon>Bacillota</taxon>
        <taxon>Tissierellia</taxon>
        <taxon>Tissierellales</taxon>
        <taxon>Peptoniphilaceae</taxon>
        <taxon>Peptoniphilus</taxon>
    </lineage>
</organism>
<feature type="transmembrane region" description="Helical" evidence="6">
    <location>
        <begin position="347"/>
        <end position="373"/>
    </location>
</feature>
<reference evidence="7 8" key="1">
    <citation type="submission" date="2018-06" db="EMBL/GenBank/DDBJ databases">
        <authorList>
            <consortium name="Pathogen Informatics"/>
            <person name="Doyle S."/>
        </authorList>
    </citation>
    <scope>NUCLEOTIDE SEQUENCE [LARGE SCALE GENOMIC DNA]</scope>
    <source>
        <strain evidence="7 8">NCTC13076</strain>
    </source>
</reference>
<feature type="transmembrane region" description="Helical" evidence="6">
    <location>
        <begin position="286"/>
        <end position="310"/>
    </location>
</feature>
<accession>A0A2X1ZYP6</accession>
<protein>
    <submittedName>
        <fullName evidence="7">Sodium:dicarboxylate symporter family</fullName>
    </submittedName>
</protein>
<feature type="transmembrane region" description="Helical" evidence="6">
    <location>
        <begin position="322"/>
        <end position="341"/>
    </location>
</feature>
<dbReference type="PANTHER" id="PTHR42865">
    <property type="entry name" value="PROTON/GLUTAMATE-ASPARTATE SYMPORTER"/>
    <property type="match status" value="1"/>
</dbReference>
<dbReference type="SUPFAM" id="SSF118215">
    <property type="entry name" value="Proton glutamate symport protein"/>
    <property type="match status" value="1"/>
</dbReference>
<feature type="transmembrane region" description="Helical" evidence="6">
    <location>
        <begin position="211"/>
        <end position="237"/>
    </location>
</feature>
<dbReference type="AlphaFoldDB" id="A0A2X1ZYP6"/>
<keyword evidence="4 6" id="KW-1133">Transmembrane helix</keyword>
<dbReference type="GO" id="GO:0005886">
    <property type="term" value="C:plasma membrane"/>
    <property type="evidence" value="ECO:0007669"/>
    <property type="project" value="TreeGrafter"/>
</dbReference>
<dbReference type="Pfam" id="PF00375">
    <property type="entry name" value="SDF"/>
    <property type="match status" value="1"/>
</dbReference>
<dbReference type="GO" id="GO:0015293">
    <property type="term" value="F:symporter activity"/>
    <property type="evidence" value="ECO:0007669"/>
    <property type="project" value="InterPro"/>
</dbReference>
<evidence type="ECO:0000256" key="5">
    <source>
        <dbReference type="ARBA" id="ARBA00023136"/>
    </source>
</evidence>
<evidence type="ECO:0000256" key="4">
    <source>
        <dbReference type="ARBA" id="ARBA00022989"/>
    </source>
</evidence>
<keyword evidence="3 6" id="KW-0812">Transmembrane</keyword>
<dbReference type="RefSeq" id="WP_236587178.1">
    <property type="nucleotide sequence ID" value="NZ_CP068103.1"/>
</dbReference>
<dbReference type="STRING" id="54005.HMPREF3229_01232"/>
<evidence type="ECO:0000256" key="2">
    <source>
        <dbReference type="ARBA" id="ARBA00022448"/>
    </source>
</evidence>
<comment type="subcellular location">
    <subcellularLocation>
        <location evidence="1">Membrane</location>
        <topology evidence="1">Multi-pass membrane protein</topology>
    </subcellularLocation>
</comment>
<dbReference type="InterPro" id="IPR036458">
    <property type="entry name" value="Na:dicarbo_symporter_sf"/>
</dbReference>